<accession>A0A3R9R4Y4</accession>
<organism evidence="2 3">
    <name type="scientific">Candidatus Methanodesulfokora washburnensis</name>
    <dbReference type="NCBI Taxonomy" id="2478471"/>
    <lineage>
        <taxon>Archaea</taxon>
        <taxon>Thermoproteota</taxon>
        <taxon>Candidatus Korarchaeia</taxon>
        <taxon>Candidatus Korarchaeia incertae sedis</taxon>
        <taxon>Candidatus Methanodesulfokora</taxon>
    </lineage>
</organism>
<dbReference type="AlphaFoldDB" id="A0A3R9R4Y4"/>
<dbReference type="OrthoDB" id="117777at2157"/>
<name>A0A3R9R4Y4_9CREN</name>
<dbReference type="Proteomes" id="UP000277582">
    <property type="component" value="Unassembled WGS sequence"/>
</dbReference>
<dbReference type="InterPro" id="IPR019092">
    <property type="entry name" value="SSO2081-like_dom"/>
</dbReference>
<feature type="domain" description="CRISPR system ring nuclease SSO2081-like" evidence="1">
    <location>
        <begin position="12"/>
        <end position="136"/>
    </location>
</feature>
<proteinExistence type="predicted"/>
<evidence type="ECO:0000313" key="3">
    <source>
        <dbReference type="Proteomes" id="UP000277582"/>
    </source>
</evidence>
<protein>
    <recommendedName>
        <fullName evidence="1">CRISPR system ring nuclease SSO2081-like domain-containing protein</fullName>
    </recommendedName>
</protein>
<reference evidence="2 3" key="1">
    <citation type="submission" date="2018-10" db="EMBL/GenBank/DDBJ databases">
        <title>Co-occurring genomic capacity for anaerobic methane metabolism and dissimilatory sulfite reduction discovered in the Korarchaeota.</title>
        <authorList>
            <person name="Mckay L.J."/>
            <person name="Dlakic M."/>
            <person name="Fields M.W."/>
            <person name="Delmont T.O."/>
            <person name="Eren A.M."/>
            <person name="Jay Z.J."/>
            <person name="Klingelsmith K.B."/>
            <person name="Rusch D.B."/>
            <person name="Inskeep W.P."/>
        </authorList>
    </citation>
    <scope>NUCLEOTIDE SEQUENCE [LARGE SCALE GENOMIC DNA]</scope>
    <source>
        <strain evidence="2 3">MDKW</strain>
    </source>
</reference>
<evidence type="ECO:0000313" key="2">
    <source>
        <dbReference type="EMBL" id="RSN74825.1"/>
    </source>
</evidence>
<gene>
    <name evidence="2" type="ORF">D6D85_07360</name>
</gene>
<dbReference type="Pfam" id="PF09623">
    <property type="entry name" value="Cas_NE0113"/>
    <property type="match status" value="1"/>
</dbReference>
<dbReference type="RefSeq" id="WP_125671371.1">
    <property type="nucleotide sequence ID" value="NZ_RCOS01000085.1"/>
</dbReference>
<dbReference type="EMBL" id="RCOS01000085">
    <property type="protein sequence ID" value="RSN74825.1"/>
    <property type="molecule type" value="Genomic_DNA"/>
</dbReference>
<comment type="caution">
    <text evidence="2">The sequence shown here is derived from an EMBL/GenBank/DDBJ whole genome shotgun (WGS) entry which is preliminary data.</text>
</comment>
<keyword evidence="3" id="KW-1185">Reference proteome</keyword>
<evidence type="ECO:0000259" key="1">
    <source>
        <dbReference type="Pfam" id="PF09623"/>
    </source>
</evidence>
<sequence>MPAAIVATMGLSPPVVTEFLQHLISRGEDVRRIVLLSTEEREVLAGSKLVETAVRARYPKIEVITEVFPYQDVDNEERSFDFLIRTSRLISDLRGKYRLYLLISGGRKVMSLELAMMGLFFPLSDVYHVIARDVKVANILLESLREKIMELYEAGDPLSFYRSVEEFERLMWPPQTEYNVVRLPSIPYPDEVLREVVKALRGARKDEVKFNIAVLMEQLGLIQVSGGKTIPTEYGRKMLEFLREIV</sequence>